<dbReference type="InterPro" id="IPR036944">
    <property type="entry name" value="PPIase_FKBP_N_sf"/>
</dbReference>
<feature type="coiled-coil region" evidence="8">
    <location>
        <begin position="104"/>
        <end position="131"/>
    </location>
</feature>
<organism evidence="12 13">
    <name type="scientific">Salinisphaera shabanensis E1L3A</name>
    <dbReference type="NCBI Taxonomy" id="1033802"/>
    <lineage>
        <taxon>Bacteria</taxon>
        <taxon>Pseudomonadati</taxon>
        <taxon>Pseudomonadota</taxon>
        <taxon>Gammaproteobacteria</taxon>
        <taxon>Salinisphaerales</taxon>
        <taxon>Salinisphaeraceae</taxon>
        <taxon>Salinisphaera</taxon>
    </lineage>
</organism>
<dbReference type="InterPro" id="IPR001179">
    <property type="entry name" value="PPIase_FKBP_dom"/>
</dbReference>
<evidence type="ECO:0000256" key="2">
    <source>
        <dbReference type="ARBA" id="ARBA00006577"/>
    </source>
</evidence>
<dbReference type="Gene3D" id="1.10.287.460">
    <property type="entry name" value="Peptidyl-prolyl cis-trans isomerase, FKBP-type, N-terminal domain"/>
    <property type="match status" value="1"/>
</dbReference>
<keyword evidence="12" id="KW-0378">Hydrolase</keyword>
<dbReference type="PANTHER" id="PTHR43811:SF57">
    <property type="entry name" value="FKBP-TYPE PEPTIDYL-PROLYL CIS-TRANS ISOMERASE FKPA-RELATED"/>
    <property type="match status" value="1"/>
</dbReference>
<dbReference type="RefSeq" id="WP_021031478.1">
    <property type="nucleotide sequence ID" value="NZ_AFNV02000007.1"/>
</dbReference>
<evidence type="ECO:0000256" key="8">
    <source>
        <dbReference type="SAM" id="Coils"/>
    </source>
</evidence>
<keyword evidence="8" id="KW-0175">Coiled coil</keyword>
<evidence type="ECO:0000313" key="13">
    <source>
        <dbReference type="Proteomes" id="UP000006242"/>
    </source>
</evidence>
<dbReference type="STRING" id="1033802.SSPSH_001224"/>
<evidence type="ECO:0000256" key="9">
    <source>
        <dbReference type="SAM" id="MobiDB-lite"/>
    </source>
</evidence>
<feature type="region of interest" description="Disordered" evidence="9">
    <location>
        <begin position="254"/>
        <end position="276"/>
    </location>
</feature>
<reference evidence="12 13" key="1">
    <citation type="journal article" date="2011" name="J. Bacteriol.">
        <title>Genome sequence of Salinisphaera shabanensis, a gammaproteobacterium from the harsh, variable environment of the brine-seawater interface of the Shaban Deep in the Red Sea.</title>
        <authorList>
            <person name="Antunes A."/>
            <person name="Alam I."/>
            <person name="Bajic V.B."/>
            <person name="Stingl U."/>
        </authorList>
    </citation>
    <scope>NUCLEOTIDE SEQUENCE [LARGE SCALE GENOMIC DNA]</scope>
    <source>
        <strain evidence="12 13">E1L3A</strain>
    </source>
</reference>
<comment type="similarity">
    <text evidence="2 7">Belongs to the FKBP-type PPIase family.</text>
</comment>
<dbReference type="PROSITE" id="PS50059">
    <property type="entry name" value="FKBP_PPIASE"/>
    <property type="match status" value="1"/>
</dbReference>
<dbReference type="PANTHER" id="PTHR43811">
    <property type="entry name" value="FKBP-TYPE PEPTIDYL-PROLYL CIS-TRANS ISOMERASE FKPA"/>
    <property type="match status" value="1"/>
</dbReference>
<gene>
    <name evidence="12" type="primary">fkpA</name>
    <name evidence="12" type="ORF">SSPSH_001224</name>
</gene>
<dbReference type="InterPro" id="IPR046357">
    <property type="entry name" value="PPIase_dom_sf"/>
</dbReference>
<evidence type="ECO:0000259" key="11">
    <source>
        <dbReference type="PROSITE" id="PS50059"/>
    </source>
</evidence>
<dbReference type="AlphaFoldDB" id="U2G0C5"/>
<evidence type="ECO:0000256" key="7">
    <source>
        <dbReference type="RuleBase" id="RU003915"/>
    </source>
</evidence>
<dbReference type="Proteomes" id="UP000006242">
    <property type="component" value="Unassembled WGS sequence"/>
</dbReference>
<feature type="domain" description="PPIase FKBP-type" evidence="11">
    <location>
        <begin position="166"/>
        <end position="252"/>
    </location>
</feature>
<dbReference type="EMBL" id="AFNV02000007">
    <property type="protein sequence ID" value="ERJ19763.1"/>
    <property type="molecule type" value="Genomic_DNA"/>
</dbReference>
<dbReference type="eggNOG" id="COG0545">
    <property type="taxonomic scope" value="Bacteria"/>
</dbReference>
<evidence type="ECO:0000256" key="3">
    <source>
        <dbReference type="ARBA" id="ARBA00022729"/>
    </source>
</evidence>
<feature type="region of interest" description="Disordered" evidence="9">
    <location>
        <begin position="23"/>
        <end position="49"/>
    </location>
</feature>
<dbReference type="GO" id="GO:0003755">
    <property type="term" value="F:peptidyl-prolyl cis-trans isomerase activity"/>
    <property type="evidence" value="ECO:0007669"/>
    <property type="project" value="UniProtKB-UniRule"/>
</dbReference>
<dbReference type="Pfam" id="PF01346">
    <property type="entry name" value="FKBP_N"/>
    <property type="match status" value="1"/>
</dbReference>
<evidence type="ECO:0000256" key="4">
    <source>
        <dbReference type="ARBA" id="ARBA00023110"/>
    </source>
</evidence>
<comment type="caution">
    <text evidence="12">The sequence shown here is derived from an EMBL/GenBank/DDBJ whole genome shotgun (WGS) entry which is preliminary data.</text>
</comment>
<keyword evidence="3 10" id="KW-0732">Signal</keyword>
<sequence length="276" mass="29334">MKRYMALLACLFALTACGNQSDADNASSDAGASNGSDSGAASTDKAGDFENEKARRSYALGMDIGNSLKELPVDIQVDELSEGVSDVVSGKETRLSQDELDSVMQSFVKEMEAAQQQKASEQAQNNLEKGQKFLAENKDKEGVETTDSGLQYKVLEEGDGPTPTAEDSVTVHYTGKLIDGTVFDSSRERGEPVTFPVDAVIPGWTEALQLMKQGAKYELYIPAELAYGERGAGAQIGPNETLIFDVELIKVGADEGQGDDAGAQGSEQPQQGDSDA</sequence>
<accession>U2G0C5</accession>
<evidence type="ECO:0000256" key="5">
    <source>
        <dbReference type="ARBA" id="ARBA00023235"/>
    </source>
</evidence>
<evidence type="ECO:0000256" key="1">
    <source>
        <dbReference type="ARBA" id="ARBA00000971"/>
    </source>
</evidence>
<feature type="chain" id="PRO_5004626421" description="Peptidyl-prolyl cis-trans isomerase" evidence="10">
    <location>
        <begin position="19"/>
        <end position="276"/>
    </location>
</feature>
<dbReference type="SUPFAM" id="SSF54534">
    <property type="entry name" value="FKBP-like"/>
    <property type="match status" value="1"/>
</dbReference>
<evidence type="ECO:0000313" key="12">
    <source>
        <dbReference type="EMBL" id="ERJ19763.1"/>
    </source>
</evidence>
<dbReference type="GO" id="GO:0006457">
    <property type="term" value="P:protein folding"/>
    <property type="evidence" value="ECO:0007669"/>
    <property type="project" value="InterPro"/>
</dbReference>
<protein>
    <recommendedName>
        <fullName evidence="7">Peptidyl-prolyl cis-trans isomerase</fullName>
        <ecNumber evidence="7">5.2.1.8</ecNumber>
    </recommendedName>
</protein>
<keyword evidence="4 6" id="KW-0697">Rotamase</keyword>
<dbReference type="GO" id="GO:0016787">
    <property type="term" value="F:hydrolase activity"/>
    <property type="evidence" value="ECO:0007669"/>
    <property type="project" value="UniProtKB-KW"/>
</dbReference>
<evidence type="ECO:0000256" key="10">
    <source>
        <dbReference type="SAM" id="SignalP"/>
    </source>
</evidence>
<dbReference type="Gene3D" id="3.10.50.40">
    <property type="match status" value="1"/>
</dbReference>
<keyword evidence="5 6" id="KW-0413">Isomerase</keyword>
<keyword evidence="13" id="KW-1185">Reference proteome</keyword>
<comment type="catalytic activity">
    <reaction evidence="1 6 7">
        <text>[protein]-peptidylproline (omega=180) = [protein]-peptidylproline (omega=0)</text>
        <dbReference type="Rhea" id="RHEA:16237"/>
        <dbReference type="Rhea" id="RHEA-COMP:10747"/>
        <dbReference type="Rhea" id="RHEA-COMP:10748"/>
        <dbReference type="ChEBI" id="CHEBI:83833"/>
        <dbReference type="ChEBI" id="CHEBI:83834"/>
        <dbReference type="EC" id="5.2.1.8"/>
    </reaction>
</comment>
<name>U2G0C5_9GAMM</name>
<dbReference type="EC" id="5.2.1.8" evidence="7"/>
<reference evidence="12 13" key="2">
    <citation type="journal article" date="2013" name="PLoS ONE">
        <title>INDIGO - INtegrated Data Warehouse of MIcrobial GenOmes with Examples from the Red Sea Extremophiles.</title>
        <authorList>
            <person name="Alam I."/>
            <person name="Antunes A."/>
            <person name="Kamau A.A."/>
            <person name="Ba Alawi W."/>
            <person name="Kalkatawi M."/>
            <person name="Stingl U."/>
            <person name="Bajic V.B."/>
        </authorList>
    </citation>
    <scope>NUCLEOTIDE SEQUENCE [LARGE SCALE GENOMIC DNA]</scope>
    <source>
        <strain evidence="12 13">E1L3A</strain>
    </source>
</reference>
<dbReference type="FunFam" id="3.10.50.40:FF:000045">
    <property type="entry name" value="Peptidyl-prolyl cis-trans isomerase"/>
    <property type="match status" value="1"/>
</dbReference>
<dbReference type="PROSITE" id="PS51257">
    <property type="entry name" value="PROKAR_LIPOPROTEIN"/>
    <property type="match status" value="1"/>
</dbReference>
<feature type="compositionally biased region" description="Low complexity" evidence="9">
    <location>
        <begin position="23"/>
        <end position="42"/>
    </location>
</feature>
<dbReference type="InterPro" id="IPR000774">
    <property type="entry name" value="PPIase_FKBP_N"/>
</dbReference>
<dbReference type="NCBIfam" id="NF008602">
    <property type="entry name" value="PRK11570.1"/>
    <property type="match status" value="1"/>
</dbReference>
<proteinExistence type="inferred from homology"/>
<dbReference type="Pfam" id="PF00254">
    <property type="entry name" value="FKBP_C"/>
    <property type="match status" value="1"/>
</dbReference>
<evidence type="ECO:0000256" key="6">
    <source>
        <dbReference type="PROSITE-ProRule" id="PRU00277"/>
    </source>
</evidence>
<feature type="signal peptide" evidence="10">
    <location>
        <begin position="1"/>
        <end position="18"/>
    </location>
</feature>